<evidence type="ECO:0000313" key="3">
    <source>
        <dbReference type="EMBL" id="GGC95236.1"/>
    </source>
</evidence>
<gene>
    <name evidence="3" type="ORF">GCM10007216_27480</name>
</gene>
<evidence type="ECO:0000313" key="4">
    <source>
        <dbReference type="Proteomes" id="UP000619534"/>
    </source>
</evidence>
<proteinExistence type="predicted"/>
<accession>A0ABQ1PDQ7</accession>
<dbReference type="RefSeq" id="WP_062443462.1">
    <property type="nucleotide sequence ID" value="NZ_BMCJ01000005.1"/>
</dbReference>
<keyword evidence="4" id="KW-1185">Reference proteome</keyword>
<dbReference type="PANTHER" id="PTHR31750">
    <property type="entry name" value="PROTEIN STAY-GREEN 1, CHLOROPLASTIC-RELATED"/>
    <property type="match status" value="1"/>
</dbReference>
<comment type="caution">
    <text evidence="3">The sequence shown here is derived from an EMBL/GenBank/DDBJ whole genome shotgun (WGS) entry which is preliminary data.</text>
</comment>
<feature type="domain" description="Staygreen protein" evidence="2">
    <location>
        <begin position="3"/>
        <end position="149"/>
    </location>
</feature>
<name>A0ABQ1PDQ7_9BACI</name>
<keyword evidence="1" id="KW-0809">Transit peptide</keyword>
<evidence type="ECO:0000259" key="2">
    <source>
        <dbReference type="Pfam" id="PF12638"/>
    </source>
</evidence>
<reference evidence="4" key="1">
    <citation type="journal article" date="2019" name="Int. J. Syst. Evol. Microbiol.">
        <title>The Global Catalogue of Microorganisms (GCM) 10K type strain sequencing project: providing services to taxonomists for standard genome sequencing and annotation.</title>
        <authorList>
            <consortium name="The Broad Institute Genomics Platform"/>
            <consortium name="The Broad Institute Genome Sequencing Center for Infectious Disease"/>
            <person name="Wu L."/>
            <person name="Ma J."/>
        </authorList>
    </citation>
    <scope>NUCLEOTIDE SEQUENCE [LARGE SCALE GENOMIC DNA]</scope>
    <source>
        <strain evidence="4">CCM 7282</strain>
    </source>
</reference>
<dbReference type="Proteomes" id="UP000619534">
    <property type="component" value="Unassembled WGS sequence"/>
</dbReference>
<dbReference type="EMBL" id="BMCJ01000005">
    <property type="protein sequence ID" value="GGC95236.1"/>
    <property type="molecule type" value="Genomic_DNA"/>
</dbReference>
<protein>
    <recommendedName>
        <fullName evidence="2">Staygreen protein domain-containing protein</fullName>
    </recommendedName>
</protein>
<dbReference type="Pfam" id="PF12638">
    <property type="entry name" value="Staygreen"/>
    <property type="match status" value="1"/>
</dbReference>
<dbReference type="PANTHER" id="PTHR31750:SF4">
    <property type="entry name" value="LP06106P"/>
    <property type="match status" value="1"/>
</dbReference>
<organism evidence="3 4">
    <name type="scientific">Thalassobacillus devorans</name>
    <dbReference type="NCBI Taxonomy" id="279813"/>
    <lineage>
        <taxon>Bacteria</taxon>
        <taxon>Bacillati</taxon>
        <taxon>Bacillota</taxon>
        <taxon>Bacilli</taxon>
        <taxon>Bacillales</taxon>
        <taxon>Bacillaceae</taxon>
        <taxon>Thalassobacillus</taxon>
    </lineage>
</organism>
<evidence type="ECO:0000256" key="1">
    <source>
        <dbReference type="ARBA" id="ARBA00022946"/>
    </source>
</evidence>
<dbReference type="InterPro" id="IPR024438">
    <property type="entry name" value="Staygreen"/>
</dbReference>
<sequence>MKKLDPQKLSVEFREGVTATTPTLPRRYTLTHSDITAELFLTIGRNYAYDAINPMRDEVLGEWINTGEGCYYQAYVFVDGSGTFNQAAAALRNTIFRRELPLALQAIRYGDQKFFDSHPALNHAPLFVHFISVSPQFNRNELWGTFSDYEI</sequence>